<sequence>MWRGKFSRQIAAAVAAWAQGNWEATTTVTKDRSPLQRLSPPKVTFSPMNGNLGHVLLPLHQLELEMTNPYRPGTLYPLQAFCNEYENKRSH</sequence>
<gene>
    <name evidence="1" type="ORF">E2562_036634</name>
</gene>
<reference evidence="1 2" key="1">
    <citation type="submission" date="2019-11" db="EMBL/GenBank/DDBJ databases">
        <title>Whole genome sequence of Oryza granulata.</title>
        <authorList>
            <person name="Li W."/>
        </authorList>
    </citation>
    <scope>NUCLEOTIDE SEQUENCE [LARGE SCALE GENOMIC DNA]</scope>
    <source>
        <strain evidence="2">cv. Menghai</strain>
        <tissue evidence="1">Leaf</tissue>
    </source>
</reference>
<dbReference type="EMBL" id="SPHZ02000007">
    <property type="protein sequence ID" value="KAF0909487.1"/>
    <property type="molecule type" value="Genomic_DNA"/>
</dbReference>
<name>A0A6G1DAM7_9ORYZ</name>
<accession>A0A6G1DAM7</accession>
<dbReference type="Proteomes" id="UP000479710">
    <property type="component" value="Unassembled WGS sequence"/>
</dbReference>
<proteinExistence type="predicted"/>
<evidence type="ECO:0000313" key="2">
    <source>
        <dbReference type="Proteomes" id="UP000479710"/>
    </source>
</evidence>
<keyword evidence="2" id="KW-1185">Reference proteome</keyword>
<protein>
    <submittedName>
        <fullName evidence="1">Uncharacterized protein</fullName>
    </submittedName>
</protein>
<evidence type="ECO:0000313" key="1">
    <source>
        <dbReference type="EMBL" id="KAF0909487.1"/>
    </source>
</evidence>
<organism evidence="1 2">
    <name type="scientific">Oryza meyeriana var. granulata</name>
    <dbReference type="NCBI Taxonomy" id="110450"/>
    <lineage>
        <taxon>Eukaryota</taxon>
        <taxon>Viridiplantae</taxon>
        <taxon>Streptophyta</taxon>
        <taxon>Embryophyta</taxon>
        <taxon>Tracheophyta</taxon>
        <taxon>Spermatophyta</taxon>
        <taxon>Magnoliopsida</taxon>
        <taxon>Liliopsida</taxon>
        <taxon>Poales</taxon>
        <taxon>Poaceae</taxon>
        <taxon>BOP clade</taxon>
        <taxon>Oryzoideae</taxon>
        <taxon>Oryzeae</taxon>
        <taxon>Oryzinae</taxon>
        <taxon>Oryza</taxon>
        <taxon>Oryza meyeriana</taxon>
    </lineage>
</organism>
<comment type="caution">
    <text evidence="1">The sequence shown here is derived from an EMBL/GenBank/DDBJ whole genome shotgun (WGS) entry which is preliminary data.</text>
</comment>
<dbReference type="AlphaFoldDB" id="A0A6G1DAM7"/>